<reference evidence="3" key="5">
    <citation type="submission" date="2015-06" db="UniProtKB">
        <authorList>
            <consortium name="EnsemblFungi"/>
        </authorList>
    </citation>
    <scope>IDENTIFICATION</scope>
    <source>
        <strain evidence="3">ATCC 64411</strain>
    </source>
</reference>
<dbReference type="Proteomes" id="UP000011715">
    <property type="component" value="Unassembled WGS sequence"/>
</dbReference>
<organism evidence="3 4">
    <name type="scientific">Magnaporthiopsis poae (strain ATCC 64411 / 73-15)</name>
    <name type="common">Kentucky bluegrass fungus</name>
    <name type="synonym">Magnaporthe poae</name>
    <dbReference type="NCBI Taxonomy" id="644358"/>
    <lineage>
        <taxon>Eukaryota</taxon>
        <taxon>Fungi</taxon>
        <taxon>Dikarya</taxon>
        <taxon>Ascomycota</taxon>
        <taxon>Pezizomycotina</taxon>
        <taxon>Sordariomycetes</taxon>
        <taxon>Sordariomycetidae</taxon>
        <taxon>Magnaporthales</taxon>
        <taxon>Magnaporthaceae</taxon>
        <taxon>Magnaporthiopsis</taxon>
    </lineage>
</organism>
<evidence type="ECO:0000313" key="4">
    <source>
        <dbReference type="Proteomes" id="UP000011715"/>
    </source>
</evidence>
<protein>
    <submittedName>
        <fullName evidence="2 3">Uncharacterized protein</fullName>
    </submittedName>
</protein>
<feature type="region of interest" description="Disordered" evidence="1">
    <location>
        <begin position="9"/>
        <end position="98"/>
    </location>
</feature>
<accession>A0A0C4E844</accession>
<proteinExistence type="predicted"/>
<gene>
    <name evidence="2" type="ORF">MAPG_08732</name>
</gene>
<evidence type="ECO:0000256" key="1">
    <source>
        <dbReference type="SAM" id="MobiDB-lite"/>
    </source>
</evidence>
<name>A0A0C4E844_MAGP6</name>
<keyword evidence="4" id="KW-1185">Reference proteome</keyword>
<dbReference type="EMBL" id="GL876973">
    <property type="protein sequence ID" value="KLU89763.1"/>
    <property type="molecule type" value="Genomic_DNA"/>
</dbReference>
<dbReference type="EMBL" id="ADBL01002122">
    <property type="status" value="NOT_ANNOTATED_CDS"/>
    <property type="molecule type" value="Genomic_DNA"/>
</dbReference>
<evidence type="ECO:0000313" key="3">
    <source>
        <dbReference type="EnsemblFungi" id="MAPG_08732T0"/>
    </source>
</evidence>
<dbReference type="VEuPathDB" id="FungiDB:MAPG_08732"/>
<dbReference type="AlphaFoldDB" id="A0A0C4E844"/>
<sequence>MTVLVVLLRSSAANHGPTSGSPRQPRPNSSSPPVYQDGPNSPARAWYSQRPGHSPVLIYPHRPAESPTALARARLGSAHQGPTDGAAQREPSSCGTAKAWRWSSRVRNSFSAGFDMRGTTVNDGDREACVRGARMLIRA</sequence>
<dbReference type="EnsemblFungi" id="MAPG_08732T0">
    <property type="protein sequence ID" value="MAPG_08732T0"/>
    <property type="gene ID" value="MAPG_08732"/>
</dbReference>
<reference evidence="4" key="1">
    <citation type="submission" date="2010-05" db="EMBL/GenBank/DDBJ databases">
        <title>The genome sequence of Magnaporthe poae strain ATCC 64411.</title>
        <authorList>
            <person name="Ma L.-J."/>
            <person name="Dead R."/>
            <person name="Young S."/>
            <person name="Zeng Q."/>
            <person name="Koehrsen M."/>
            <person name="Alvarado L."/>
            <person name="Berlin A."/>
            <person name="Chapman S.B."/>
            <person name="Chen Z."/>
            <person name="Freedman E."/>
            <person name="Gellesch M."/>
            <person name="Goldberg J."/>
            <person name="Griggs A."/>
            <person name="Gujja S."/>
            <person name="Heilman E.R."/>
            <person name="Heiman D."/>
            <person name="Hepburn T."/>
            <person name="Howarth C."/>
            <person name="Jen D."/>
            <person name="Larson L."/>
            <person name="Mehta T."/>
            <person name="Neiman D."/>
            <person name="Pearson M."/>
            <person name="Roberts A."/>
            <person name="Saif S."/>
            <person name="Shea T."/>
            <person name="Shenoy N."/>
            <person name="Sisk P."/>
            <person name="Stolte C."/>
            <person name="Sykes S."/>
            <person name="Walk T."/>
            <person name="White J."/>
            <person name="Yandava C."/>
            <person name="Haas B."/>
            <person name="Nusbaum C."/>
            <person name="Birren B."/>
        </authorList>
    </citation>
    <scope>NUCLEOTIDE SEQUENCE [LARGE SCALE GENOMIC DNA]</scope>
    <source>
        <strain evidence="4">ATCC 64411 / 73-15</strain>
    </source>
</reference>
<evidence type="ECO:0000313" key="2">
    <source>
        <dbReference type="EMBL" id="KLU89763.1"/>
    </source>
</evidence>
<reference evidence="2" key="3">
    <citation type="submission" date="2011-03" db="EMBL/GenBank/DDBJ databases">
        <title>Annotation of Magnaporthe poae ATCC 64411.</title>
        <authorList>
            <person name="Ma L.-J."/>
            <person name="Dead R."/>
            <person name="Young S.K."/>
            <person name="Zeng Q."/>
            <person name="Gargeya S."/>
            <person name="Fitzgerald M."/>
            <person name="Haas B."/>
            <person name="Abouelleil A."/>
            <person name="Alvarado L."/>
            <person name="Arachchi H.M."/>
            <person name="Berlin A."/>
            <person name="Brown A."/>
            <person name="Chapman S.B."/>
            <person name="Chen Z."/>
            <person name="Dunbar C."/>
            <person name="Freedman E."/>
            <person name="Gearin G."/>
            <person name="Gellesch M."/>
            <person name="Goldberg J."/>
            <person name="Griggs A."/>
            <person name="Gujja S."/>
            <person name="Heiman D."/>
            <person name="Howarth C."/>
            <person name="Larson L."/>
            <person name="Lui A."/>
            <person name="MacDonald P.J.P."/>
            <person name="Mehta T."/>
            <person name="Montmayeur A."/>
            <person name="Murphy C."/>
            <person name="Neiman D."/>
            <person name="Pearson M."/>
            <person name="Priest M."/>
            <person name="Roberts A."/>
            <person name="Saif S."/>
            <person name="Shea T."/>
            <person name="Shenoy N."/>
            <person name="Sisk P."/>
            <person name="Stolte C."/>
            <person name="Sykes S."/>
            <person name="Yandava C."/>
            <person name="Wortman J."/>
            <person name="Nusbaum C."/>
            <person name="Birren B."/>
        </authorList>
    </citation>
    <scope>NUCLEOTIDE SEQUENCE</scope>
    <source>
        <strain evidence="2">ATCC 64411</strain>
    </source>
</reference>
<reference evidence="3" key="4">
    <citation type="journal article" date="2015" name="G3 (Bethesda)">
        <title>Genome sequences of three phytopathogenic species of the Magnaporthaceae family of fungi.</title>
        <authorList>
            <person name="Okagaki L.H."/>
            <person name="Nunes C.C."/>
            <person name="Sailsbery J."/>
            <person name="Clay B."/>
            <person name="Brown D."/>
            <person name="John T."/>
            <person name="Oh Y."/>
            <person name="Young N."/>
            <person name="Fitzgerald M."/>
            <person name="Haas B.J."/>
            <person name="Zeng Q."/>
            <person name="Young S."/>
            <person name="Adiconis X."/>
            <person name="Fan L."/>
            <person name="Levin J.Z."/>
            <person name="Mitchell T.K."/>
            <person name="Okubara P.A."/>
            <person name="Farman M.L."/>
            <person name="Kohn L.M."/>
            <person name="Birren B."/>
            <person name="Ma L.-J."/>
            <person name="Dean R.A."/>
        </authorList>
    </citation>
    <scope>NUCLEOTIDE SEQUENCE</scope>
    <source>
        <strain evidence="3">ATCC 64411 / 73-15</strain>
    </source>
</reference>
<reference evidence="2" key="2">
    <citation type="submission" date="2010-05" db="EMBL/GenBank/DDBJ databases">
        <title>The Genome Sequence of Magnaporthe poae strain ATCC 64411.</title>
        <authorList>
            <consortium name="The Broad Institute Genome Sequencing Platform"/>
            <consortium name="Broad Institute Genome Sequencing Center for Infectious Disease"/>
            <person name="Ma L.-J."/>
            <person name="Dead R."/>
            <person name="Young S."/>
            <person name="Zeng Q."/>
            <person name="Koehrsen M."/>
            <person name="Alvarado L."/>
            <person name="Berlin A."/>
            <person name="Chapman S.B."/>
            <person name="Chen Z."/>
            <person name="Freedman E."/>
            <person name="Gellesch M."/>
            <person name="Goldberg J."/>
            <person name="Griggs A."/>
            <person name="Gujja S."/>
            <person name="Heilman E.R."/>
            <person name="Heiman D."/>
            <person name="Hepburn T."/>
            <person name="Howarth C."/>
            <person name="Jen D."/>
            <person name="Larson L."/>
            <person name="Mehta T."/>
            <person name="Neiman D."/>
            <person name="Pearson M."/>
            <person name="Roberts A."/>
            <person name="Saif S."/>
            <person name="Shea T."/>
            <person name="Shenoy N."/>
            <person name="Sisk P."/>
            <person name="Stolte C."/>
            <person name="Sykes S."/>
            <person name="Walk T."/>
            <person name="White J."/>
            <person name="Yandava C."/>
            <person name="Haas B."/>
            <person name="Nusbaum C."/>
            <person name="Birren B."/>
        </authorList>
    </citation>
    <scope>NUCLEOTIDE SEQUENCE</scope>
    <source>
        <strain evidence="2">ATCC 64411</strain>
    </source>
</reference>
<feature type="compositionally biased region" description="Low complexity" evidence="1">
    <location>
        <begin position="19"/>
        <end position="33"/>
    </location>
</feature>